<protein>
    <submittedName>
        <fullName evidence="2">GNAT family N-acetyltransferase</fullName>
    </submittedName>
</protein>
<dbReference type="Gene3D" id="3.40.630.30">
    <property type="match status" value="1"/>
</dbReference>
<keyword evidence="3" id="KW-1185">Reference proteome</keyword>
<sequence>MRGVIRVRQGTIEEVVALSHRIPEFFRPYDKKVYEDRLKGTPHLILIAEVDDRQVGFKVGYERDLPHVFYSWMGGVLEPYRKMGVATKLAEAQELWASDQGYLKIYFKTRNRLVNMIRFGLNMGFMIVDLVKKDGIEEYRIVMEKVLG</sequence>
<evidence type="ECO:0000313" key="2">
    <source>
        <dbReference type="EMBL" id="MCH7414809.1"/>
    </source>
</evidence>
<dbReference type="SUPFAM" id="SSF55729">
    <property type="entry name" value="Acyl-CoA N-acyltransferases (Nat)"/>
    <property type="match status" value="1"/>
</dbReference>
<dbReference type="Pfam" id="PF00583">
    <property type="entry name" value="Acetyltransf_1"/>
    <property type="match status" value="1"/>
</dbReference>
<organism evidence="2 3">
    <name type="scientific">Belliella alkalica</name>
    <dbReference type="NCBI Taxonomy" id="1730871"/>
    <lineage>
        <taxon>Bacteria</taxon>
        <taxon>Pseudomonadati</taxon>
        <taxon>Bacteroidota</taxon>
        <taxon>Cytophagia</taxon>
        <taxon>Cytophagales</taxon>
        <taxon>Cyclobacteriaceae</taxon>
        <taxon>Belliella</taxon>
    </lineage>
</organism>
<dbReference type="Proteomes" id="UP001165430">
    <property type="component" value="Unassembled WGS sequence"/>
</dbReference>
<reference evidence="2" key="1">
    <citation type="submission" date="2022-03" db="EMBL/GenBank/DDBJ databases">
        <title>De novo assembled genomes of Belliella spp. (Cyclobacteriaceae) strains.</title>
        <authorList>
            <person name="Szabo A."/>
            <person name="Korponai K."/>
            <person name="Felfoldi T."/>
        </authorList>
    </citation>
    <scope>NUCLEOTIDE SEQUENCE</scope>
    <source>
        <strain evidence="2">DSM 111903</strain>
    </source>
</reference>
<dbReference type="CDD" id="cd04301">
    <property type="entry name" value="NAT_SF"/>
    <property type="match status" value="1"/>
</dbReference>
<dbReference type="EMBL" id="JAKZGO010000013">
    <property type="protein sequence ID" value="MCH7414809.1"/>
    <property type="molecule type" value="Genomic_DNA"/>
</dbReference>
<evidence type="ECO:0000313" key="3">
    <source>
        <dbReference type="Proteomes" id="UP001165430"/>
    </source>
</evidence>
<proteinExistence type="predicted"/>
<dbReference type="InterPro" id="IPR000182">
    <property type="entry name" value="GNAT_dom"/>
</dbReference>
<gene>
    <name evidence="2" type="ORF">MM213_15010</name>
</gene>
<dbReference type="PROSITE" id="PS51186">
    <property type="entry name" value="GNAT"/>
    <property type="match status" value="1"/>
</dbReference>
<name>A0ABS9VED8_9BACT</name>
<dbReference type="InterPro" id="IPR016181">
    <property type="entry name" value="Acyl_CoA_acyltransferase"/>
</dbReference>
<comment type="caution">
    <text evidence="2">The sequence shown here is derived from an EMBL/GenBank/DDBJ whole genome shotgun (WGS) entry which is preliminary data.</text>
</comment>
<evidence type="ECO:0000259" key="1">
    <source>
        <dbReference type="PROSITE" id="PS51186"/>
    </source>
</evidence>
<accession>A0ABS9VED8</accession>
<dbReference type="RefSeq" id="WP_241413574.1">
    <property type="nucleotide sequence ID" value="NZ_JAKZGO010000013.1"/>
</dbReference>
<feature type="domain" description="N-acetyltransferase" evidence="1">
    <location>
        <begin position="5"/>
        <end position="148"/>
    </location>
</feature>